<evidence type="ECO:0000256" key="2">
    <source>
        <dbReference type="ARBA" id="ARBA00013059"/>
    </source>
</evidence>
<dbReference type="InterPro" id="IPR001048">
    <property type="entry name" value="Asp/Glu/Uridylate_kinase"/>
</dbReference>
<keyword evidence="4" id="KW-0547">Nucleotide-binding</keyword>
<gene>
    <name evidence="9" type="ORF">RED65_12992</name>
</gene>
<dbReference type="NCBIfam" id="NF006614">
    <property type="entry name" value="PRK09181.1"/>
    <property type="match status" value="1"/>
</dbReference>
<dbReference type="CDD" id="cd04248">
    <property type="entry name" value="AAK_AK-Ectoine"/>
    <property type="match status" value="1"/>
</dbReference>
<comment type="caution">
    <text evidence="9">The sequence shown here is derived from an EMBL/GenBank/DDBJ whole genome shotgun (WGS) entry which is preliminary data.</text>
</comment>
<evidence type="ECO:0000256" key="1">
    <source>
        <dbReference type="ARBA" id="ARBA00010122"/>
    </source>
</evidence>
<dbReference type="STRING" id="207949.RED65_12992"/>
<accession>Q1MZC2</accession>
<dbReference type="CDD" id="cd04910">
    <property type="entry name" value="ACT_AK-Ectoine_1"/>
    <property type="match status" value="1"/>
</dbReference>
<dbReference type="InterPro" id="IPR045865">
    <property type="entry name" value="ACT-like_dom_sf"/>
</dbReference>
<dbReference type="InterPro" id="IPR027795">
    <property type="entry name" value="CASTOR_ACT_dom"/>
</dbReference>
<dbReference type="GO" id="GO:0009088">
    <property type="term" value="P:threonine biosynthetic process"/>
    <property type="evidence" value="ECO:0007669"/>
    <property type="project" value="UniProtKB-UniPathway"/>
</dbReference>
<dbReference type="CDD" id="cd04915">
    <property type="entry name" value="ACT_AK-Ectoine_2"/>
    <property type="match status" value="1"/>
</dbReference>
<dbReference type="GO" id="GO:0009089">
    <property type="term" value="P:lysine biosynthetic process via diaminopimelate"/>
    <property type="evidence" value="ECO:0007669"/>
    <property type="project" value="TreeGrafter"/>
</dbReference>
<sequence>MSGGRRIDDGLSGDNMSYLEHSVEKIGGTSMSDYASVRDNIIKQPDNASGDLYQRIFVVSAYGGITDKLLEHKKSGQPGIYALFSDAIEEDSWVEAFENLEKQLLDINHELYGDTDLLEKANAFLYERLKSAKDCLLDLQSLCKHGHFSLDEHLDTVREMLASIGEAHSAYNTATLLKRDGVNARFVDLTAWQSTEHVSLDERIKEAFSDIDLSKELPITTGYAHSEDGLMRTFDRGYSEMTFSRIAVLTNAREAVIHKEFHLSSADPRLVGEENAVPIGRTNYDVADQLANLGMEAIHPKAAKGMRQQAIPLRVKNTFEPDHAGTLIDTDYVSDKPCVEIIAGCKGVYAIELFDQDMAGNLGTYDEKYLAVLKRFKVNIISKDVNANTITHYVSTNLKTVKRICQALAEISTDAEVSQRKVAIVSAIGSDMHVPGILAKTVRALADSNISVLALHQSMRQVDMQFIVSDQDYDQAIKSLHACLVEVHDHGDAICVAS</sequence>
<dbReference type="SUPFAM" id="SSF55021">
    <property type="entry name" value="ACT-like"/>
    <property type="match status" value="1"/>
</dbReference>
<dbReference type="SUPFAM" id="SSF53633">
    <property type="entry name" value="Carbamate kinase-like"/>
    <property type="match status" value="1"/>
</dbReference>
<dbReference type="HOGENOM" id="CLU_047213_0_0_6"/>
<evidence type="ECO:0000256" key="6">
    <source>
        <dbReference type="ARBA" id="ARBA00022840"/>
    </source>
</evidence>
<dbReference type="Gene3D" id="3.30.2130.10">
    <property type="entry name" value="VC0802-like"/>
    <property type="match status" value="1"/>
</dbReference>
<dbReference type="InterPro" id="IPR002912">
    <property type="entry name" value="ACT_dom"/>
</dbReference>
<dbReference type="EC" id="2.7.2.4" evidence="2"/>
<evidence type="ECO:0000256" key="5">
    <source>
        <dbReference type="ARBA" id="ARBA00022777"/>
    </source>
</evidence>
<dbReference type="GO" id="GO:0004072">
    <property type="term" value="F:aspartate kinase activity"/>
    <property type="evidence" value="ECO:0007669"/>
    <property type="project" value="UniProtKB-EC"/>
</dbReference>
<comment type="similarity">
    <text evidence="1">Belongs to the aspartokinase family.</text>
</comment>
<dbReference type="Gene3D" id="3.40.1160.10">
    <property type="entry name" value="Acetylglutamate kinase-like"/>
    <property type="match status" value="1"/>
</dbReference>
<dbReference type="EMBL" id="AAQH01000019">
    <property type="protein sequence ID" value="EAT11344.1"/>
    <property type="molecule type" value="Genomic_DNA"/>
</dbReference>
<keyword evidence="5 9" id="KW-0418">Kinase</keyword>
<dbReference type="AlphaFoldDB" id="Q1MZC2"/>
<keyword evidence="6" id="KW-0067">ATP-binding</keyword>
<dbReference type="PANTHER" id="PTHR21499">
    <property type="entry name" value="ASPARTATE KINASE"/>
    <property type="match status" value="1"/>
</dbReference>
<keyword evidence="3 9" id="KW-0808">Transferase</keyword>
<proteinExistence type="inferred from homology"/>
<dbReference type="PANTHER" id="PTHR21499:SF3">
    <property type="entry name" value="ASPARTOKINASE"/>
    <property type="match status" value="1"/>
</dbReference>
<dbReference type="Pfam" id="PF00696">
    <property type="entry name" value="AA_kinase"/>
    <property type="match status" value="1"/>
</dbReference>
<dbReference type="UniPathway" id="UPA00050">
    <property type="reaction ID" value="UER00461"/>
</dbReference>
<evidence type="ECO:0000313" key="9">
    <source>
        <dbReference type="EMBL" id="EAT11344.1"/>
    </source>
</evidence>
<dbReference type="PROSITE" id="PS51671">
    <property type="entry name" value="ACT"/>
    <property type="match status" value="1"/>
</dbReference>
<dbReference type="InterPro" id="IPR041748">
    <property type="entry name" value="AK-Ectoine"/>
</dbReference>
<dbReference type="Pfam" id="PF13840">
    <property type="entry name" value="ACT_7"/>
    <property type="match status" value="1"/>
</dbReference>
<dbReference type="InterPro" id="IPR036393">
    <property type="entry name" value="AceGlu_kinase-like_sf"/>
</dbReference>
<organism evidence="9 10">
    <name type="scientific">Bermanella marisrubri</name>
    <dbReference type="NCBI Taxonomy" id="207949"/>
    <lineage>
        <taxon>Bacteria</taxon>
        <taxon>Pseudomonadati</taxon>
        <taxon>Pseudomonadota</taxon>
        <taxon>Gammaproteobacteria</taxon>
        <taxon>Oceanospirillales</taxon>
        <taxon>Oceanospirillaceae</taxon>
        <taxon>Bermanella</taxon>
    </lineage>
</organism>
<dbReference type="GO" id="GO:0005524">
    <property type="term" value="F:ATP binding"/>
    <property type="evidence" value="ECO:0007669"/>
    <property type="project" value="UniProtKB-KW"/>
</dbReference>
<evidence type="ECO:0000256" key="3">
    <source>
        <dbReference type="ARBA" id="ARBA00022679"/>
    </source>
</evidence>
<reference evidence="9 10" key="1">
    <citation type="submission" date="2006-03" db="EMBL/GenBank/DDBJ databases">
        <authorList>
            <person name="Pinhassi J."/>
            <person name="Pedros-Alio C."/>
            <person name="Ferriera S."/>
            <person name="Johnson J."/>
            <person name="Kravitz S."/>
            <person name="Halpern A."/>
            <person name="Remington K."/>
            <person name="Beeson K."/>
            <person name="Tran B."/>
            <person name="Rogers Y.-H."/>
            <person name="Friedman R."/>
            <person name="Venter J.C."/>
        </authorList>
    </citation>
    <scope>NUCLEOTIDE SEQUENCE [LARGE SCALE GENOMIC DNA]</scope>
    <source>
        <strain evidence="9 10">RED65</strain>
    </source>
</reference>
<keyword evidence="10" id="KW-1185">Reference proteome</keyword>
<feature type="domain" description="ACT" evidence="8">
    <location>
        <begin position="426"/>
        <end position="498"/>
    </location>
</feature>
<dbReference type="GO" id="GO:0005829">
    <property type="term" value="C:cytosol"/>
    <property type="evidence" value="ECO:0007669"/>
    <property type="project" value="TreeGrafter"/>
</dbReference>
<dbReference type="Proteomes" id="UP000004263">
    <property type="component" value="Unassembled WGS sequence"/>
</dbReference>
<protein>
    <recommendedName>
        <fullName evidence="2">aspartate kinase</fullName>
        <ecNumber evidence="2">2.7.2.4</ecNumber>
    </recommendedName>
</protein>
<evidence type="ECO:0000313" key="10">
    <source>
        <dbReference type="Proteomes" id="UP000004263"/>
    </source>
</evidence>
<dbReference type="UniPathway" id="UPA00051">
    <property type="reaction ID" value="UER00462"/>
</dbReference>
<evidence type="ECO:0000256" key="4">
    <source>
        <dbReference type="ARBA" id="ARBA00022741"/>
    </source>
</evidence>
<comment type="catalytic activity">
    <reaction evidence="7">
        <text>L-aspartate + ATP = 4-phospho-L-aspartate + ADP</text>
        <dbReference type="Rhea" id="RHEA:23776"/>
        <dbReference type="ChEBI" id="CHEBI:29991"/>
        <dbReference type="ChEBI" id="CHEBI:30616"/>
        <dbReference type="ChEBI" id="CHEBI:57535"/>
        <dbReference type="ChEBI" id="CHEBI:456216"/>
        <dbReference type="EC" id="2.7.2.4"/>
    </reaction>
</comment>
<evidence type="ECO:0000259" key="8">
    <source>
        <dbReference type="PROSITE" id="PS51671"/>
    </source>
</evidence>
<dbReference type="GO" id="GO:0009090">
    <property type="term" value="P:homoserine biosynthetic process"/>
    <property type="evidence" value="ECO:0007669"/>
    <property type="project" value="TreeGrafter"/>
</dbReference>
<name>Q1MZC2_9GAMM</name>
<evidence type="ECO:0000256" key="7">
    <source>
        <dbReference type="ARBA" id="ARBA00047872"/>
    </source>
</evidence>